<dbReference type="SUPFAM" id="SSF52777">
    <property type="entry name" value="CoA-dependent acyltransferases"/>
    <property type="match status" value="1"/>
</dbReference>
<dbReference type="PANTHER" id="PTHR23151:SF90">
    <property type="entry name" value="DIHYDROLIPOYLLYSINE-RESIDUE ACETYLTRANSFERASE COMPONENT OF PYRUVATE DEHYDROGENASE COMPLEX, MITOCHONDRIAL-RELATED"/>
    <property type="match status" value="1"/>
</dbReference>
<evidence type="ECO:0000313" key="3">
    <source>
        <dbReference type="EMBL" id="ATQ66791.1"/>
    </source>
</evidence>
<dbReference type="InterPro" id="IPR036625">
    <property type="entry name" value="E3-bd_dom_sf"/>
</dbReference>
<dbReference type="GO" id="GO:0045254">
    <property type="term" value="C:pyruvate dehydrogenase complex"/>
    <property type="evidence" value="ECO:0007669"/>
    <property type="project" value="InterPro"/>
</dbReference>
<feature type="domain" description="Peripheral subunit-binding (PSBD)" evidence="2">
    <location>
        <begin position="17"/>
        <end position="54"/>
    </location>
</feature>
<gene>
    <name evidence="3" type="ORF">CQW49_01940</name>
</gene>
<dbReference type="PROSITE" id="PS51826">
    <property type="entry name" value="PSBD"/>
    <property type="match status" value="1"/>
</dbReference>
<dbReference type="STRING" id="595536.GCA_000178815_00556"/>
<dbReference type="Gene3D" id="4.10.320.10">
    <property type="entry name" value="E3-binding domain"/>
    <property type="match status" value="1"/>
</dbReference>
<organism evidence="3 4">
    <name type="scientific">Methylosinus trichosporium (strain ATCC 35070 / NCIMB 11131 / UNIQEM 75 / OB3b)</name>
    <dbReference type="NCBI Taxonomy" id="595536"/>
    <lineage>
        <taxon>Bacteria</taxon>
        <taxon>Pseudomonadati</taxon>
        <taxon>Pseudomonadota</taxon>
        <taxon>Alphaproteobacteria</taxon>
        <taxon>Hyphomicrobiales</taxon>
        <taxon>Methylocystaceae</taxon>
        <taxon>Methylosinus</taxon>
    </lineage>
</organism>
<dbReference type="KEGG" id="mtw:CQW49_01940"/>
<name>A0A2D2CVF8_METT3</name>
<accession>A0A2D2CVF8</accession>
<evidence type="ECO:0000259" key="2">
    <source>
        <dbReference type="PROSITE" id="PS51826"/>
    </source>
</evidence>
<protein>
    <submittedName>
        <fullName evidence="3">Dihydrolipoyllysine acetyltransferase</fullName>
    </submittedName>
</protein>
<dbReference type="Gene3D" id="3.30.559.10">
    <property type="entry name" value="Chloramphenicol acetyltransferase-like domain"/>
    <property type="match status" value="1"/>
</dbReference>
<comment type="similarity">
    <text evidence="1">Belongs to the 2-oxoacid dehydrogenase family.</text>
</comment>
<dbReference type="InterPro" id="IPR004167">
    <property type="entry name" value="PSBD"/>
</dbReference>
<keyword evidence="3" id="KW-0808">Transferase</keyword>
<dbReference type="SUPFAM" id="SSF47005">
    <property type="entry name" value="Peripheral subunit-binding domain of 2-oxo acid dehydrogenase complex"/>
    <property type="match status" value="1"/>
</dbReference>
<dbReference type="PANTHER" id="PTHR23151">
    <property type="entry name" value="DIHYDROLIPOAMIDE ACETYL/SUCCINYL-TRANSFERASE-RELATED"/>
    <property type="match status" value="1"/>
</dbReference>
<proteinExistence type="inferred from homology"/>
<dbReference type="Pfam" id="PF02817">
    <property type="entry name" value="E3_binding"/>
    <property type="match status" value="1"/>
</dbReference>
<evidence type="ECO:0000313" key="4">
    <source>
        <dbReference type="Proteomes" id="UP000230709"/>
    </source>
</evidence>
<dbReference type="RefSeq" id="WP_003612794.1">
    <property type="nucleotide sequence ID" value="NZ_ADVE02000001.1"/>
</dbReference>
<dbReference type="InterPro" id="IPR023213">
    <property type="entry name" value="CAT-like_dom_sf"/>
</dbReference>
<sequence length="319" mass="33684">MALSGDERLAGGGGRIFASPLARRLAKESGLDLAALTGSGPHGRVVERDVKAALAGGRAAAGPSAPSEAPVALSDEVVRKLFAPGSFTEIPHDSMRKAIARRMTDSVRTIPHFALQTDCDIDALLRLREDYNSAAPNGADGKPEWKVSVNDIIVKAMALALQRVPDANVTFTQNAMLKHTASDVGVAVSIPGGLVTPIIRDAQMKSFREIAIEMKDLAARARERRLKPSEYEGGTTAVSNLGMFGVKNFSAVINPPHATILAVGAGEKRVVVKNDAPAVATIMSVTLSVDHRAVDGALGAVLLAEFKRLIERPMAMLVD</sequence>
<reference evidence="4" key="1">
    <citation type="submission" date="2017-10" db="EMBL/GenBank/DDBJ databases">
        <title>Completed PacBio SMRT sequence of Methylosinus trichosporium OB3b reveals presence of a third large plasmid.</title>
        <authorList>
            <person name="Charles T.C."/>
            <person name="Lynch M.D.J."/>
            <person name="Heil J.R."/>
            <person name="Cheng J."/>
        </authorList>
    </citation>
    <scope>NUCLEOTIDE SEQUENCE [LARGE SCALE GENOMIC DNA]</scope>
    <source>
        <strain evidence="4">OB3b</strain>
    </source>
</reference>
<dbReference type="Proteomes" id="UP000230709">
    <property type="component" value="Chromosome"/>
</dbReference>
<dbReference type="AlphaFoldDB" id="A0A2D2CVF8"/>
<keyword evidence="4" id="KW-1185">Reference proteome</keyword>
<dbReference type="InterPro" id="IPR001078">
    <property type="entry name" value="2-oxoacid_DH_actylTfrase"/>
</dbReference>
<dbReference type="EMBL" id="CP023737">
    <property type="protein sequence ID" value="ATQ66791.1"/>
    <property type="molecule type" value="Genomic_DNA"/>
</dbReference>
<dbReference type="GO" id="GO:0006086">
    <property type="term" value="P:pyruvate decarboxylation to acetyl-CoA"/>
    <property type="evidence" value="ECO:0007669"/>
    <property type="project" value="InterPro"/>
</dbReference>
<dbReference type="GO" id="GO:0016746">
    <property type="term" value="F:acyltransferase activity"/>
    <property type="evidence" value="ECO:0007669"/>
    <property type="project" value="InterPro"/>
</dbReference>
<evidence type="ECO:0000256" key="1">
    <source>
        <dbReference type="ARBA" id="ARBA00007317"/>
    </source>
</evidence>
<dbReference type="InterPro" id="IPR045257">
    <property type="entry name" value="E2/Pdx1"/>
</dbReference>
<dbReference type="Pfam" id="PF00198">
    <property type="entry name" value="2-oxoacid_dh"/>
    <property type="match status" value="1"/>
</dbReference>